<dbReference type="AlphaFoldDB" id="A0A5B0SFZ4"/>
<comment type="caution">
    <text evidence="1">The sequence shown here is derived from an EMBL/GenBank/DDBJ whole genome shotgun (WGS) entry which is preliminary data.</text>
</comment>
<accession>A0A5B0SFZ4</accession>
<name>A0A5B0SFZ4_PUCGR</name>
<reference evidence="1 2" key="1">
    <citation type="submission" date="2019-05" db="EMBL/GenBank/DDBJ databases">
        <title>Emergence of the Ug99 lineage of the wheat stem rust pathogen through somatic hybridization.</title>
        <authorList>
            <person name="Li F."/>
            <person name="Upadhyaya N.M."/>
            <person name="Sperschneider J."/>
            <person name="Matny O."/>
            <person name="Nguyen-Phuc H."/>
            <person name="Mago R."/>
            <person name="Raley C."/>
            <person name="Miller M.E."/>
            <person name="Silverstein K.A.T."/>
            <person name="Henningsen E."/>
            <person name="Hirsch C.D."/>
            <person name="Visser B."/>
            <person name="Pretorius Z.A."/>
            <person name="Steffenson B.J."/>
            <person name="Schwessinger B."/>
            <person name="Dodds P.N."/>
            <person name="Figueroa M."/>
        </authorList>
    </citation>
    <scope>NUCLEOTIDE SEQUENCE [LARGE SCALE GENOMIC DNA]</scope>
    <source>
        <strain evidence="1 2">Ug99</strain>
    </source>
</reference>
<organism evidence="1 2">
    <name type="scientific">Puccinia graminis f. sp. tritici</name>
    <dbReference type="NCBI Taxonomy" id="56615"/>
    <lineage>
        <taxon>Eukaryota</taxon>
        <taxon>Fungi</taxon>
        <taxon>Dikarya</taxon>
        <taxon>Basidiomycota</taxon>
        <taxon>Pucciniomycotina</taxon>
        <taxon>Pucciniomycetes</taxon>
        <taxon>Pucciniales</taxon>
        <taxon>Pucciniaceae</taxon>
        <taxon>Puccinia</taxon>
    </lineage>
</organism>
<protein>
    <submittedName>
        <fullName evidence="1">Uncharacterized protein</fullName>
    </submittedName>
</protein>
<evidence type="ECO:0000313" key="2">
    <source>
        <dbReference type="Proteomes" id="UP000325313"/>
    </source>
</evidence>
<evidence type="ECO:0000313" key="1">
    <source>
        <dbReference type="EMBL" id="KAA1136369.1"/>
    </source>
</evidence>
<dbReference type="Proteomes" id="UP000325313">
    <property type="component" value="Unassembled WGS sequence"/>
</dbReference>
<dbReference type="EMBL" id="VDEP01000035">
    <property type="protein sequence ID" value="KAA1136369.1"/>
    <property type="molecule type" value="Genomic_DNA"/>
</dbReference>
<gene>
    <name evidence="1" type="ORF">PGTUg99_028375</name>
</gene>
<proteinExistence type="predicted"/>
<sequence length="103" mass="11473">MNDGGGRTRQPEDAAFIRRGLRLDLPVVSTNKNGALAEKHIHMLRWMGRLTAVAFQHFHCLKLFVRVRFPADFPFGQVRILIGALLGAALGTHAHRDGQSRSC</sequence>